<evidence type="ECO:0000256" key="4">
    <source>
        <dbReference type="ARBA" id="ARBA00023015"/>
    </source>
</evidence>
<dbReference type="GO" id="GO:0000976">
    <property type="term" value="F:transcription cis-regulatory region binding"/>
    <property type="evidence" value="ECO:0007669"/>
    <property type="project" value="TreeGrafter"/>
</dbReference>
<organism evidence="9 10">
    <name type="scientific">Cupriavidus pauculus</name>
    <dbReference type="NCBI Taxonomy" id="82633"/>
    <lineage>
        <taxon>Bacteria</taxon>
        <taxon>Pseudomonadati</taxon>
        <taxon>Pseudomonadota</taxon>
        <taxon>Betaproteobacteria</taxon>
        <taxon>Burkholderiales</taxon>
        <taxon>Burkholderiaceae</taxon>
        <taxon>Cupriavidus</taxon>
    </lineage>
</organism>
<keyword evidence="8" id="KW-0408">Iron</keyword>
<comment type="cofactor">
    <cofactor evidence="8">
        <name>Mn(2+)</name>
        <dbReference type="ChEBI" id="CHEBI:29035"/>
    </cofactor>
    <cofactor evidence="8">
        <name>Fe(2+)</name>
        <dbReference type="ChEBI" id="CHEBI:29033"/>
    </cofactor>
    <text evidence="8">Binds 1 Mn(2+) or Fe(2+) ion per subunit.</text>
</comment>
<keyword evidence="3 7" id="KW-0862">Zinc</keyword>
<feature type="binding site" evidence="7">
    <location>
        <position position="102"/>
    </location>
    <ligand>
        <name>Zn(2+)</name>
        <dbReference type="ChEBI" id="CHEBI:29105"/>
    </ligand>
</feature>
<evidence type="ECO:0000256" key="1">
    <source>
        <dbReference type="ARBA" id="ARBA00007957"/>
    </source>
</evidence>
<evidence type="ECO:0000256" key="5">
    <source>
        <dbReference type="ARBA" id="ARBA00023125"/>
    </source>
</evidence>
<keyword evidence="5" id="KW-0238">DNA-binding</keyword>
<proteinExistence type="inferred from homology"/>
<comment type="similarity">
    <text evidence="1">Belongs to the Fur family.</text>
</comment>
<dbReference type="Gene3D" id="1.10.10.10">
    <property type="entry name" value="Winged helix-like DNA-binding domain superfamily/Winged helix DNA-binding domain"/>
    <property type="match status" value="1"/>
</dbReference>
<dbReference type="GO" id="GO:0045892">
    <property type="term" value="P:negative regulation of DNA-templated transcription"/>
    <property type="evidence" value="ECO:0007669"/>
    <property type="project" value="TreeGrafter"/>
</dbReference>
<keyword evidence="2" id="KW-0678">Repressor</keyword>
<name>A0A2N5CAB6_9BURK</name>
<evidence type="ECO:0000256" key="7">
    <source>
        <dbReference type="PIRSR" id="PIRSR602481-1"/>
    </source>
</evidence>
<reference evidence="9 10" key="1">
    <citation type="submission" date="2017-12" db="EMBL/GenBank/DDBJ databases">
        <title>Genome sequence of the active heterotrophic nitrifier-denitrifier, Cupriavidus pauculus UM1.</title>
        <authorList>
            <person name="Putonti C."/>
            <person name="Castignetti D."/>
        </authorList>
    </citation>
    <scope>NUCLEOTIDE SEQUENCE [LARGE SCALE GENOMIC DNA]</scope>
    <source>
        <strain evidence="9 10">UM1</strain>
    </source>
</reference>
<dbReference type="InterPro" id="IPR043135">
    <property type="entry name" value="Fur_C"/>
</dbReference>
<dbReference type="InterPro" id="IPR002481">
    <property type="entry name" value="FUR"/>
</dbReference>
<feature type="binding site" evidence="8">
    <location>
        <position position="117"/>
    </location>
    <ligand>
        <name>Fe cation</name>
        <dbReference type="ChEBI" id="CHEBI:24875"/>
    </ligand>
</feature>
<dbReference type="GO" id="GO:0003700">
    <property type="term" value="F:DNA-binding transcription factor activity"/>
    <property type="evidence" value="ECO:0007669"/>
    <property type="project" value="InterPro"/>
</dbReference>
<accession>A0A2N5CAB6</accession>
<dbReference type="PANTHER" id="PTHR33202:SF7">
    <property type="entry name" value="FERRIC UPTAKE REGULATION PROTEIN"/>
    <property type="match status" value="1"/>
</dbReference>
<comment type="cofactor">
    <cofactor evidence="7">
        <name>Zn(2+)</name>
        <dbReference type="ChEBI" id="CHEBI:29105"/>
    </cofactor>
    <text evidence="7">Binds 1 zinc ion per subunit.</text>
</comment>
<dbReference type="SUPFAM" id="SSF46785">
    <property type="entry name" value="Winged helix' DNA-binding domain"/>
    <property type="match status" value="1"/>
</dbReference>
<evidence type="ECO:0008006" key="11">
    <source>
        <dbReference type="Google" id="ProtNLM"/>
    </source>
</evidence>
<dbReference type="Pfam" id="PF01475">
    <property type="entry name" value="FUR"/>
    <property type="match status" value="1"/>
</dbReference>
<evidence type="ECO:0000256" key="3">
    <source>
        <dbReference type="ARBA" id="ARBA00022833"/>
    </source>
</evidence>
<feature type="binding site" evidence="7">
    <location>
        <position position="142"/>
    </location>
    <ligand>
        <name>Zn(2+)</name>
        <dbReference type="ChEBI" id="CHEBI:29105"/>
    </ligand>
</feature>
<evidence type="ECO:0000313" key="9">
    <source>
        <dbReference type="EMBL" id="PLP99180.1"/>
    </source>
</evidence>
<dbReference type="EMBL" id="PJRP01000008">
    <property type="protein sequence ID" value="PLP99180.1"/>
    <property type="molecule type" value="Genomic_DNA"/>
</dbReference>
<keyword evidence="7" id="KW-0479">Metal-binding</keyword>
<keyword evidence="6" id="KW-0804">Transcription</keyword>
<keyword evidence="4" id="KW-0805">Transcription regulation</keyword>
<feature type="binding site" evidence="7">
    <location>
        <position position="145"/>
    </location>
    <ligand>
        <name>Zn(2+)</name>
        <dbReference type="ChEBI" id="CHEBI:29105"/>
    </ligand>
</feature>
<dbReference type="InterPro" id="IPR036388">
    <property type="entry name" value="WH-like_DNA-bd_sf"/>
</dbReference>
<dbReference type="AlphaFoldDB" id="A0A2N5CAB6"/>
<dbReference type="GO" id="GO:1900376">
    <property type="term" value="P:regulation of secondary metabolite biosynthetic process"/>
    <property type="evidence" value="ECO:0007669"/>
    <property type="project" value="TreeGrafter"/>
</dbReference>
<dbReference type="PANTHER" id="PTHR33202">
    <property type="entry name" value="ZINC UPTAKE REGULATION PROTEIN"/>
    <property type="match status" value="1"/>
</dbReference>
<comment type="caution">
    <text evidence="9">The sequence shown here is derived from an EMBL/GenBank/DDBJ whole genome shotgun (WGS) entry which is preliminary data.</text>
</comment>
<dbReference type="OrthoDB" id="8969924at2"/>
<protein>
    <recommendedName>
        <fullName evidence="11">Ferric uptake regulation protein</fullName>
    </recommendedName>
</protein>
<sequence>MPGEKHPLSIQLLETHRLTANAARLALMEILLASPHRHLNPEQLCAAMLRRNDGQSISSFKKAIYDLADLGPLARVVVSDKKNRSMTFYELADQPVHRHLYCTRCASLTEVFDAALEQTVSRHFHAHGLAPAKVDLALPGLCADCQAALATDVRPPAGRLGRAASASLNG</sequence>
<dbReference type="InterPro" id="IPR036390">
    <property type="entry name" value="WH_DNA-bd_sf"/>
</dbReference>
<dbReference type="Proteomes" id="UP000234341">
    <property type="component" value="Unassembled WGS sequence"/>
</dbReference>
<feature type="binding site" evidence="7">
    <location>
        <position position="105"/>
    </location>
    <ligand>
        <name>Zn(2+)</name>
        <dbReference type="ChEBI" id="CHEBI:29105"/>
    </ligand>
</feature>
<evidence type="ECO:0000313" key="10">
    <source>
        <dbReference type="Proteomes" id="UP000234341"/>
    </source>
</evidence>
<evidence type="ECO:0000256" key="8">
    <source>
        <dbReference type="PIRSR" id="PIRSR602481-2"/>
    </source>
</evidence>
<gene>
    <name evidence="9" type="ORF">CYJ10_17970</name>
</gene>
<evidence type="ECO:0000256" key="6">
    <source>
        <dbReference type="ARBA" id="ARBA00023163"/>
    </source>
</evidence>
<evidence type="ECO:0000256" key="2">
    <source>
        <dbReference type="ARBA" id="ARBA00022491"/>
    </source>
</evidence>
<dbReference type="GO" id="GO:0008270">
    <property type="term" value="F:zinc ion binding"/>
    <property type="evidence" value="ECO:0007669"/>
    <property type="project" value="TreeGrafter"/>
</dbReference>
<dbReference type="Gene3D" id="3.30.1490.190">
    <property type="match status" value="1"/>
</dbReference>